<dbReference type="Proteomes" id="UP000282311">
    <property type="component" value="Unassembled WGS sequence"/>
</dbReference>
<gene>
    <name evidence="1" type="ORF">D7M11_14325</name>
</gene>
<proteinExistence type="predicted"/>
<evidence type="ECO:0000313" key="1">
    <source>
        <dbReference type="EMBL" id="RKN84181.1"/>
    </source>
</evidence>
<protein>
    <submittedName>
        <fullName evidence="1">YhfH family protein</fullName>
    </submittedName>
</protein>
<reference evidence="1 2" key="1">
    <citation type="journal article" date="2007" name="Int. J. Syst. Evol. Microbiol.">
        <title>Paenibacillus ginsengarvi sp. nov., isolated from soil from ginseng cultivation.</title>
        <authorList>
            <person name="Yoon M.H."/>
            <person name="Ten L.N."/>
            <person name="Im W.T."/>
        </authorList>
    </citation>
    <scope>NUCLEOTIDE SEQUENCE [LARGE SCALE GENOMIC DNA]</scope>
    <source>
        <strain evidence="1 2">KCTC 13059</strain>
    </source>
</reference>
<dbReference type="RefSeq" id="WP_120747916.1">
    <property type="nucleotide sequence ID" value="NZ_RBAH01000009.1"/>
</dbReference>
<evidence type="ECO:0000313" key="2">
    <source>
        <dbReference type="Proteomes" id="UP000282311"/>
    </source>
</evidence>
<dbReference type="AlphaFoldDB" id="A0A3B0CGR6"/>
<dbReference type="EMBL" id="RBAH01000009">
    <property type="protein sequence ID" value="RKN84181.1"/>
    <property type="molecule type" value="Genomic_DNA"/>
</dbReference>
<organism evidence="1 2">
    <name type="scientific">Paenibacillus ginsengarvi</name>
    <dbReference type="NCBI Taxonomy" id="400777"/>
    <lineage>
        <taxon>Bacteria</taxon>
        <taxon>Bacillati</taxon>
        <taxon>Bacillota</taxon>
        <taxon>Bacilli</taxon>
        <taxon>Bacillales</taxon>
        <taxon>Paenibacillaceae</taxon>
        <taxon>Paenibacillus</taxon>
    </lineage>
</organism>
<dbReference type="OrthoDB" id="1122256at2"/>
<comment type="caution">
    <text evidence="1">The sequence shown here is derived from an EMBL/GenBank/DDBJ whole genome shotgun (WGS) entry which is preliminary data.</text>
</comment>
<name>A0A3B0CGR6_9BACL</name>
<accession>A0A3B0CGR6</accession>
<sequence length="59" mass="6662">MLPNVNQFFDSLPKKQCSKCGSVMEELSECYTHVCNECSGQSIYPLSFKPDPKYNPKAV</sequence>
<keyword evidence="2" id="KW-1185">Reference proteome</keyword>
<dbReference type="Pfam" id="PF14149">
    <property type="entry name" value="YhfH"/>
    <property type="match status" value="1"/>
</dbReference>
<dbReference type="InterPro" id="IPR025432">
    <property type="entry name" value="YhfH-like"/>
</dbReference>